<proteinExistence type="predicted"/>
<dbReference type="Gene3D" id="1.20.120.530">
    <property type="entry name" value="GntR ligand-binding domain-like"/>
    <property type="match status" value="1"/>
</dbReference>
<keyword evidence="2" id="KW-0238">DNA-binding</keyword>
<gene>
    <name evidence="5" type="ORF">GCM10009775_07120</name>
</gene>
<evidence type="ECO:0000313" key="6">
    <source>
        <dbReference type="Proteomes" id="UP001501343"/>
    </source>
</evidence>
<dbReference type="Proteomes" id="UP001501343">
    <property type="component" value="Unassembled WGS sequence"/>
</dbReference>
<sequence>MASDSRSKRPETLVSYAIHRVRTEIADGTIKPGARLSPHQLAPEYGLSHIPMREALASLAATGHVVHKQSQGYFARQLSGPDLEDIYHWREVLEPEAYILAAPNLTDEDFEELRGLIAQMSELTGPSQRFEYLELNRAFHFVIFRRAGSDRLLRFLTYLWDSVEPYGTRGSVGMQSSEKSHAEHIEMMPIIESRDPEGIVAAMNSHRRLGTAHVAAWLDEQG</sequence>
<evidence type="ECO:0000256" key="2">
    <source>
        <dbReference type="ARBA" id="ARBA00023125"/>
    </source>
</evidence>
<organism evidence="5 6">
    <name type="scientific">Microbacterium aoyamense</name>
    <dbReference type="NCBI Taxonomy" id="344166"/>
    <lineage>
        <taxon>Bacteria</taxon>
        <taxon>Bacillati</taxon>
        <taxon>Actinomycetota</taxon>
        <taxon>Actinomycetes</taxon>
        <taxon>Micrococcales</taxon>
        <taxon>Microbacteriaceae</taxon>
        <taxon>Microbacterium</taxon>
    </lineage>
</organism>
<keyword evidence="1" id="KW-0805">Transcription regulation</keyword>
<reference evidence="6" key="1">
    <citation type="journal article" date="2019" name="Int. J. Syst. Evol. Microbiol.">
        <title>The Global Catalogue of Microorganisms (GCM) 10K type strain sequencing project: providing services to taxonomists for standard genome sequencing and annotation.</title>
        <authorList>
            <consortium name="The Broad Institute Genomics Platform"/>
            <consortium name="The Broad Institute Genome Sequencing Center for Infectious Disease"/>
            <person name="Wu L."/>
            <person name="Ma J."/>
        </authorList>
    </citation>
    <scope>NUCLEOTIDE SEQUENCE [LARGE SCALE GENOMIC DNA]</scope>
    <source>
        <strain evidence="6">JCM 14900</strain>
    </source>
</reference>
<comment type="caution">
    <text evidence="5">The sequence shown here is derived from an EMBL/GenBank/DDBJ whole genome shotgun (WGS) entry which is preliminary data.</text>
</comment>
<dbReference type="SMART" id="SM00345">
    <property type="entry name" value="HTH_GNTR"/>
    <property type="match status" value="1"/>
</dbReference>
<dbReference type="Gene3D" id="1.10.10.10">
    <property type="entry name" value="Winged helix-like DNA-binding domain superfamily/Winged helix DNA-binding domain"/>
    <property type="match status" value="1"/>
</dbReference>
<name>A0ABP5ALQ6_9MICO</name>
<keyword evidence="6" id="KW-1185">Reference proteome</keyword>
<evidence type="ECO:0000259" key="4">
    <source>
        <dbReference type="PROSITE" id="PS50949"/>
    </source>
</evidence>
<keyword evidence="3" id="KW-0804">Transcription</keyword>
<dbReference type="PANTHER" id="PTHR43537:SF5">
    <property type="entry name" value="UXU OPERON TRANSCRIPTIONAL REGULATOR"/>
    <property type="match status" value="1"/>
</dbReference>
<dbReference type="SMART" id="SM00895">
    <property type="entry name" value="FCD"/>
    <property type="match status" value="1"/>
</dbReference>
<protein>
    <submittedName>
        <fullName evidence="5">GntR family transcriptional regulator</fullName>
    </submittedName>
</protein>
<evidence type="ECO:0000256" key="3">
    <source>
        <dbReference type="ARBA" id="ARBA00023163"/>
    </source>
</evidence>
<dbReference type="Pfam" id="PF00392">
    <property type="entry name" value="GntR"/>
    <property type="match status" value="1"/>
</dbReference>
<feature type="domain" description="HTH gntR-type" evidence="4">
    <location>
        <begin position="11"/>
        <end position="78"/>
    </location>
</feature>
<dbReference type="InterPro" id="IPR036390">
    <property type="entry name" value="WH_DNA-bd_sf"/>
</dbReference>
<dbReference type="InterPro" id="IPR011711">
    <property type="entry name" value="GntR_C"/>
</dbReference>
<evidence type="ECO:0000256" key="1">
    <source>
        <dbReference type="ARBA" id="ARBA00023015"/>
    </source>
</evidence>
<dbReference type="InterPro" id="IPR008920">
    <property type="entry name" value="TF_FadR/GntR_C"/>
</dbReference>
<dbReference type="Pfam" id="PF07729">
    <property type="entry name" value="FCD"/>
    <property type="match status" value="1"/>
</dbReference>
<accession>A0ABP5ALQ6</accession>
<dbReference type="SUPFAM" id="SSF46785">
    <property type="entry name" value="Winged helix' DNA-binding domain"/>
    <property type="match status" value="1"/>
</dbReference>
<dbReference type="InterPro" id="IPR036388">
    <property type="entry name" value="WH-like_DNA-bd_sf"/>
</dbReference>
<dbReference type="SUPFAM" id="SSF48008">
    <property type="entry name" value="GntR ligand-binding domain-like"/>
    <property type="match status" value="1"/>
</dbReference>
<dbReference type="PROSITE" id="PS50949">
    <property type="entry name" value="HTH_GNTR"/>
    <property type="match status" value="1"/>
</dbReference>
<dbReference type="EMBL" id="BAAAOF010000002">
    <property type="protein sequence ID" value="GAA1917265.1"/>
    <property type="molecule type" value="Genomic_DNA"/>
</dbReference>
<dbReference type="PANTHER" id="PTHR43537">
    <property type="entry name" value="TRANSCRIPTIONAL REGULATOR, GNTR FAMILY"/>
    <property type="match status" value="1"/>
</dbReference>
<evidence type="ECO:0000313" key="5">
    <source>
        <dbReference type="EMBL" id="GAA1917265.1"/>
    </source>
</evidence>
<dbReference type="InterPro" id="IPR000524">
    <property type="entry name" value="Tscrpt_reg_HTH_GntR"/>
</dbReference>
<dbReference type="RefSeq" id="WP_248145511.1">
    <property type="nucleotide sequence ID" value="NZ_BAAAOF010000002.1"/>
</dbReference>